<dbReference type="AlphaFoldDB" id="A0AAE2A5Z4"/>
<accession>A0AAE2A5Z4</accession>
<dbReference type="Proteomes" id="UP000031587">
    <property type="component" value="Unassembled WGS sequence"/>
</dbReference>
<sequence>MVLPQGPAEDTPIVYITNPTHLIHNYSSLERVLASDLLQQPRGAIRVPPAGHWEIDPTLPFLQPLAGYVAVHFPELSATCLQQVAKRQFELANGSDRITGTGLTLLRQTFNDWKAGNTYPRAELADPLLMLPSMITLEPVNARFMALPLPDGEGSLQRLDFDPNRFKLEWSHFMPSQSGQDLKRFTAALLKRNGYNVFDISPSTSFPAVVFNRPGHDFLFFLSLHRIRGQKIHLPLNLDPKSWGVPLGEQVGTSAAQAVIQANAEKRVVWLRGGPQTLATYPQTFVIVRDEKSRL</sequence>
<protein>
    <submittedName>
        <fullName evidence="1">Uncharacterized protein</fullName>
    </submittedName>
</protein>
<organism evidence="1 2">
    <name type="scientific">Pseudomonas fluorescens</name>
    <dbReference type="NCBI Taxonomy" id="294"/>
    <lineage>
        <taxon>Bacteria</taxon>
        <taxon>Pseudomonadati</taxon>
        <taxon>Pseudomonadota</taxon>
        <taxon>Gammaproteobacteria</taxon>
        <taxon>Pseudomonadales</taxon>
        <taxon>Pseudomonadaceae</taxon>
        <taxon>Pseudomonas</taxon>
    </lineage>
</organism>
<evidence type="ECO:0000313" key="2">
    <source>
        <dbReference type="Proteomes" id="UP000031587"/>
    </source>
</evidence>
<evidence type="ECO:0000313" key="1">
    <source>
        <dbReference type="EMBL" id="KIF58897.1"/>
    </source>
</evidence>
<dbReference type="EMBL" id="JTGH01000013">
    <property type="protein sequence ID" value="KIF58897.1"/>
    <property type="molecule type" value="Genomic_DNA"/>
</dbReference>
<name>A0AAE2A5Z4_PSEFL</name>
<gene>
    <name evidence="1" type="ORF">QS95_17555</name>
</gene>
<reference evidence="1 2" key="1">
    <citation type="submission" date="2014-11" db="EMBL/GenBank/DDBJ databases">
        <title>Draft genome sequence of Pseudomonas fluorescens strains SF4c SF39a.</title>
        <authorList>
            <person name="Underwood G.E."/>
            <person name="Ly L.K."/>
            <person name="Bitzer A.S."/>
            <person name="Godino A."/>
            <person name="Bucci V."/>
            <person name="Fischer S."/>
            <person name="Silby M.W."/>
        </authorList>
    </citation>
    <scope>NUCLEOTIDE SEQUENCE [LARGE SCALE GENOMIC DNA]</scope>
    <source>
        <strain evidence="1 2">SF4c</strain>
    </source>
</reference>
<proteinExistence type="predicted"/>
<comment type="caution">
    <text evidence="1">The sequence shown here is derived from an EMBL/GenBank/DDBJ whole genome shotgun (WGS) entry which is preliminary data.</text>
</comment>